<proteinExistence type="predicted"/>
<dbReference type="SUPFAM" id="SSF53474">
    <property type="entry name" value="alpha/beta-Hydrolases"/>
    <property type="match status" value="1"/>
</dbReference>
<dbReference type="GO" id="GO:0016787">
    <property type="term" value="F:hydrolase activity"/>
    <property type="evidence" value="ECO:0007669"/>
    <property type="project" value="UniProtKB-KW"/>
</dbReference>
<accession>A0A9X7JV47</accession>
<keyword evidence="4" id="KW-1185">Reference proteome</keyword>
<dbReference type="InterPro" id="IPR029058">
    <property type="entry name" value="AB_hydrolase_fold"/>
</dbReference>
<gene>
    <name evidence="3" type="ORF">B7P34_02375</name>
</gene>
<dbReference type="PRINTS" id="PR00412">
    <property type="entry name" value="EPOXHYDRLASE"/>
</dbReference>
<dbReference type="Gene3D" id="3.40.50.1820">
    <property type="entry name" value="alpha/beta hydrolase"/>
    <property type="match status" value="1"/>
</dbReference>
<dbReference type="PANTHER" id="PTHR43329">
    <property type="entry name" value="EPOXIDE HYDROLASE"/>
    <property type="match status" value="1"/>
</dbReference>
<dbReference type="InterPro" id="IPR000639">
    <property type="entry name" value="Epox_hydrolase-like"/>
</dbReference>
<dbReference type="OrthoDB" id="2987348at2"/>
<sequence length="290" mass="31739">MEIKHITVNGLDLAYIEQGEGPLALLLHGFPETPGVFRHLMPELAKAGYHVVAPYMRGFAPSQVPPDGSMLMKDLIADANALHDALGGGGDAIIVGHDWGGFATWGAAALAPERWSKVVVADVPPVRFYERRAAVPEQIHKNSHFYFFQMAVADHLVPANDFAYIDWLWDHWSGDIPGFDSTQDREEGKDALREPANLQAGLGLYRQNFPSEVFGTDAWEMGRLLAELPTQPTLYLHGSEDPVVNEEILADIVAALPKGSDGALLQGVGHFPMVEAPEEVNKRILAFLGE</sequence>
<reference evidence="3 4" key="1">
    <citation type="submission" date="2018-03" db="EMBL/GenBank/DDBJ databases">
        <title>Chitinolytic properties of Streptosporangium nondiastaticum TBG75A20.</title>
        <authorList>
            <person name="Gayathri V."/>
            <person name="Shiburaj S."/>
        </authorList>
    </citation>
    <scope>NUCLEOTIDE SEQUENCE [LARGE SCALE GENOMIC DNA]</scope>
    <source>
        <strain evidence="3 4">TBG75A20</strain>
    </source>
</reference>
<dbReference type="Pfam" id="PF00561">
    <property type="entry name" value="Abhydrolase_1"/>
    <property type="match status" value="1"/>
</dbReference>
<name>A0A9X7JV47_9ACTN</name>
<organism evidence="3 4">
    <name type="scientific">Streptosporangium nondiastaticum</name>
    <dbReference type="NCBI Taxonomy" id="35764"/>
    <lineage>
        <taxon>Bacteria</taxon>
        <taxon>Bacillati</taxon>
        <taxon>Actinomycetota</taxon>
        <taxon>Actinomycetes</taxon>
        <taxon>Streptosporangiales</taxon>
        <taxon>Streptosporangiaceae</taxon>
        <taxon>Streptosporangium</taxon>
    </lineage>
</organism>
<feature type="domain" description="AB hydrolase-1" evidence="2">
    <location>
        <begin position="25"/>
        <end position="277"/>
    </location>
</feature>
<dbReference type="RefSeq" id="WP_106674067.1">
    <property type="nucleotide sequence ID" value="NZ_PXWG01000002.1"/>
</dbReference>
<dbReference type="InterPro" id="IPR000073">
    <property type="entry name" value="AB_hydrolase_1"/>
</dbReference>
<dbReference type="AlphaFoldDB" id="A0A9X7JV47"/>
<protein>
    <submittedName>
        <fullName evidence="3">Alpha/beta hydrolase</fullName>
    </submittedName>
</protein>
<evidence type="ECO:0000313" key="3">
    <source>
        <dbReference type="EMBL" id="PSJ30417.1"/>
    </source>
</evidence>
<evidence type="ECO:0000256" key="1">
    <source>
        <dbReference type="ARBA" id="ARBA00022801"/>
    </source>
</evidence>
<evidence type="ECO:0000259" key="2">
    <source>
        <dbReference type="Pfam" id="PF00561"/>
    </source>
</evidence>
<evidence type="ECO:0000313" key="4">
    <source>
        <dbReference type="Proteomes" id="UP000242427"/>
    </source>
</evidence>
<dbReference type="EMBL" id="PXWG01000002">
    <property type="protein sequence ID" value="PSJ30417.1"/>
    <property type="molecule type" value="Genomic_DNA"/>
</dbReference>
<comment type="caution">
    <text evidence="3">The sequence shown here is derived from an EMBL/GenBank/DDBJ whole genome shotgun (WGS) entry which is preliminary data.</text>
</comment>
<dbReference type="Proteomes" id="UP000242427">
    <property type="component" value="Unassembled WGS sequence"/>
</dbReference>
<keyword evidence="1 3" id="KW-0378">Hydrolase</keyword>